<dbReference type="RefSeq" id="WP_189774815.1">
    <property type="nucleotide sequence ID" value="NZ_BNCK01000016.1"/>
</dbReference>
<sequence length="404" mass="45999">MGITHQNYQQITEQNIAATGVLTSAVIAPYRACLGQALCYEQNVQAVFKKLPTIQATVWHHEAVALLLRTSVERGVIDSEQLDSFIPPTLSSLNLLQQRVLDHETERLLSNCQSIVEDMKRLGLNVELDPLFQLSWSGDDLILQPDDLLHLFNFNFAKLPVPLAREFVRVARTLGLTGEVACLHETCYFHGELHYMLDEMPLEQKTQLLQLNCEDESNFLKQVKTIVGDTLFGNILDHFEEYFDFFIEDNESDIVAELTRALDDTCIEVNPMVVGITAINRQFMADYLTSLVDFVTPYQADYPLHCKTLISCVEVFALHYASDCSSELAFDADMPNLYSTMYMCYEATNAINERLYDAEQYLMESGEVPRINITHIDSELLKTLKNYQLSWLLLTAIGCVCQYQ</sequence>
<protein>
    <submittedName>
        <fullName evidence="1">Uncharacterized protein</fullName>
    </submittedName>
</protein>
<evidence type="ECO:0000313" key="1">
    <source>
        <dbReference type="EMBL" id="GHG07724.1"/>
    </source>
</evidence>
<keyword evidence="2" id="KW-1185">Reference proteome</keyword>
<proteinExistence type="predicted"/>
<reference evidence="1" key="1">
    <citation type="journal article" date="2014" name="Int. J. Syst. Evol. Microbiol.">
        <title>Complete genome sequence of Corynebacterium casei LMG S-19264T (=DSM 44701T), isolated from a smear-ripened cheese.</title>
        <authorList>
            <consortium name="US DOE Joint Genome Institute (JGI-PGF)"/>
            <person name="Walter F."/>
            <person name="Albersmeier A."/>
            <person name="Kalinowski J."/>
            <person name="Ruckert C."/>
        </authorList>
    </citation>
    <scope>NUCLEOTIDE SEQUENCE</scope>
    <source>
        <strain evidence="1">KCTC 42731</strain>
    </source>
</reference>
<dbReference type="EMBL" id="BNCK01000016">
    <property type="protein sequence ID" value="GHG07724.1"/>
    <property type="molecule type" value="Genomic_DNA"/>
</dbReference>
<dbReference type="AlphaFoldDB" id="A0A919BS49"/>
<organism evidence="1 2">
    <name type="scientific">Thalassotalea marina</name>
    <dbReference type="NCBI Taxonomy" id="1673741"/>
    <lineage>
        <taxon>Bacteria</taxon>
        <taxon>Pseudomonadati</taxon>
        <taxon>Pseudomonadota</taxon>
        <taxon>Gammaproteobacteria</taxon>
        <taxon>Alteromonadales</taxon>
        <taxon>Colwelliaceae</taxon>
        <taxon>Thalassotalea</taxon>
    </lineage>
</organism>
<comment type="caution">
    <text evidence="1">The sequence shown here is derived from an EMBL/GenBank/DDBJ whole genome shotgun (WGS) entry which is preliminary data.</text>
</comment>
<dbReference type="Proteomes" id="UP000623842">
    <property type="component" value="Unassembled WGS sequence"/>
</dbReference>
<evidence type="ECO:0000313" key="2">
    <source>
        <dbReference type="Proteomes" id="UP000623842"/>
    </source>
</evidence>
<accession>A0A919BS49</accession>
<gene>
    <name evidence="1" type="ORF">GCM10017161_41750</name>
</gene>
<name>A0A919BS49_9GAMM</name>
<reference evidence="1" key="2">
    <citation type="submission" date="2020-09" db="EMBL/GenBank/DDBJ databases">
        <authorList>
            <person name="Sun Q."/>
            <person name="Kim S."/>
        </authorList>
    </citation>
    <scope>NUCLEOTIDE SEQUENCE</scope>
    <source>
        <strain evidence="1">KCTC 42731</strain>
    </source>
</reference>